<dbReference type="GO" id="GO:0005829">
    <property type="term" value="C:cytosol"/>
    <property type="evidence" value="ECO:0007669"/>
    <property type="project" value="TreeGrafter"/>
</dbReference>
<organism evidence="1 2">
    <name type="scientific">Gossypium armourianum</name>
    <dbReference type="NCBI Taxonomy" id="34283"/>
    <lineage>
        <taxon>Eukaryota</taxon>
        <taxon>Viridiplantae</taxon>
        <taxon>Streptophyta</taxon>
        <taxon>Embryophyta</taxon>
        <taxon>Tracheophyta</taxon>
        <taxon>Spermatophyta</taxon>
        <taxon>Magnoliopsida</taxon>
        <taxon>eudicotyledons</taxon>
        <taxon>Gunneridae</taxon>
        <taxon>Pentapetalae</taxon>
        <taxon>rosids</taxon>
        <taxon>malvids</taxon>
        <taxon>Malvales</taxon>
        <taxon>Malvaceae</taxon>
        <taxon>Malvoideae</taxon>
        <taxon>Gossypium</taxon>
    </lineage>
</organism>
<dbReference type="GO" id="GO:0005634">
    <property type="term" value="C:nucleus"/>
    <property type="evidence" value="ECO:0007669"/>
    <property type="project" value="TreeGrafter"/>
</dbReference>
<dbReference type="GO" id="GO:0009691">
    <property type="term" value="P:cytokinin biosynthetic process"/>
    <property type="evidence" value="ECO:0007669"/>
    <property type="project" value="TreeGrafter"/>
</dbReference>
<comment type="caution">
    <text evidence="1">The sequence shown here is derived from an EMBL/GenBank/DDBJ whole genome shotgun (WGS) entry which is preliminary data.</text>
</comment>
<sequence length="94" mass="10205">MEMEMEMEGEVVKSRFKRVCVFCGSRTGKRKCYTDVAVELGQELVARSLDLVYGGGSIRLMGIVSKTVHRAGGNGIRWVWNFGGATGSDNLGSA</sequence>
<proteinExistence type="predicted"/>
<dbReference type="SUPFAM" id="SSF102405">
    <property type="entry name" value="MCP/YpsA-like"/>
    <property type="match status" value="1"/>
</dbReference>
<dbReference type="GO" id="GO:0016799">
    <property type="term" value="F:hydrolase activity, hydrolyzing N-glycosyl compounds"/>
    <property type="evidence" value="ECO:0007669"/>
    <property type="project" value="TreeGrafter"/>
</dbReference>
<accession>A0A7J9ILD7</accession>
<dbReference type="PANTHER" id="PTHR31223:SF14">
    <property type="entry name" value="CYTOKININ RIBOSIDE 5'-MONOPHOSPHATE PHOSPHORIBOHYDROLASE LOG5"/>
    <property type="match status" value="1"/>
</dbReference>
<evidence type="ECO:0008006" key="3">
    <source>
        <dbReference type="Google" id="ProtNLM"/>
    </source>
</evidence>
<protein>
    <recommendedName>
        <fullName evidence="3">Cytokinin riboside 5'-monophosphate phosphoribohydrolase</fullName>
    </recommendedName>
</protein>
<dbReference type="PANTHER" id="PTHR31223">
    <property type="entry name" value="LOG FAMILY PROTEIN YJL055W"/>
    <property type="match status" value="1"/>
</dbReference>
<feature type="non-terminal residue" evidence="1">
    <location>
        <position position="1"/>
    </location>
</feature>
<dbReference type="Proteomes" id="UP000593575">
    <property type="component" value="Unassembled WGS sequence"/>
</dbReference>
<keyword evidence="2" id="KW-1185">Reference proteome</keyword>
<dbReference type="EMBL" id="JABFAE010000001">
    <property type="protein sequence ID" value="MBA0822015.1"/>
    <property type="molecule type" value="Genomic_DNA"/>
</dbReference>
<name>A0A7J9ILD7_9ROSI</name>
<dbReference type="Gene3D" id="3.40.50.450">
    <property type="match status" value="1"/>
</dbReference>
<dbReference type="AlphaFoldDB" id="A0A7J9ILD7"/>
<evidence type="ECO:0000313" key="2">
    <source>
        <dbReference type="Proteomes" id="UP000593575"/>
    </source>
</evidence>
<evidence type="ECO:0000313" key="1">
    <source>
        <dbReference type="EMBL" id="MBA0822015.1"/>
    </source>
</evidence>
<reference evidence="1 2" key="1">
    <citation type="journal article" date="2019" name="Genome Biol. Evol.">
        <title>Insights into the evolution of the New World diploid cottons (Gossypium, subgenus Houzingenia) based on genome sequencing.</title>
        <authorList>
            <person name="Grover C.E."/>
            <person name="Arick M.A. 2nd"/>
            <person name="Thrash A."/>
            <person name="Conover J.L."/>
            <person name="Sanders W.S."/>
            <person name="Peterson D.G."/>
            <person name="Frelichowski J.E."/>
            <person name="Scheffler J.A."/>
            <person name="Scheffler B.E."/>
            <person name="Wendel J.F."/>
        </authorList>
    </citation>
    <scope>NUCLEOTIDE SEQUENCE [LARGE SCALE GENOMIC DNA]</scope>
    <source>
        <strain evidence="1">6</strain>
        <tissue evidence="1">Leaf</tissue>
    </source>
</reference>
<gene>
    <name evidence="1" type="ORF">Goarm_018835</name>
</gene>